<dbReference type="RefSeq" id="WP_229707942.1">
    <property type="nucleotide sequence ID" value="NZ_BMDZ01000015.1"/>
</dbReference>
<dbReference type="Gene3D" id="1.10.10.10">
    <property type="entry name" value="Winged helix-like DNA-binding domain superfamily/Winged helix DNA-binding domain"/>
    <property type="match status" value="1"/>
</dbReference>
<dbReference type="Gene3D" id="3.30.70.2650">
    <property type="match status" value="1"/>
</dbReference>
<name>A0ABQ1IEP6_9PROT</name>
<dbReference type="InterPro" id="IPR012906">
    <property type="entry name" value="PaaX-like_N"/>
</dbReference>
<proteinExistence type="predicted"/>
<evidence type="ECO:0000259" key="1">
    <source>
        <dbReference type="Pfam" id="PF07848"/>
    </source>
</evidence>
<protein>
    <recommendedName>
        <fullName evidence="1">Transcriptional repressor PaaX-like N-terminal domain-containing protein</fullName>
    </recommendedName>
</protein>
<comment type="caution">
    <text evidence="2">The sequence shown here is derived from an EMBL/GenBank/DDBJ whole genome shotgun (WGS) entry which is preliminary data.</text>
</comment>
<accession>A0ABQ1IEP6</accession>
<dbReference type="Proteomes" id="UP000603352">
    <property type="component" value="Unassembled WGS sequence"/>
</dbReference>
<keyword evidence="3" id="KW-1185">Reference proteome</keyword>
<dbReference type="PANTHER" id="PTHR30319">
    <property type="entry name" value="PHENYLACETIC ACID REGULATOR-RELATED TRANSCRIPTIONAL REPRESSOR"/>
    <property type="match status" value="1"/>
</dbReference>
<dbReference type="EMBL" id="BMDZ01000015">
    <property type="protein sequence ID" value="GGB36612.1"/>
    <property type="molecule type" value="Genomic_DNA"/>
</dbReference>
<feature type="domain" description="Transcriptional repressor PaaX-like N-terminal" evidence="1">
    <location>
        <begin position="37"/>
        <end position="82"/>
    </location>
</feature>
<gene>
    <name evidence="2" type="ORF">GCM10011505_17590</name>
</gene>
<evidence type="ECO:0000313" key="2">
    <source>
        <dbReference type="EMBL" id="GGB36612.1"/>
    </source>
</evidence>
<sequence>MPEWAAAQAAAAAAAGLTLTPPNANELVLDLLATHDAHSLPLRPLLRAGGLFGFSDQTIRVALSRLKRDGRVVTTARGIYALPPGGSLLMREVEGWGAKEARAVAWTGAWIAVADGGLDRTDRPLLRRHERALRLRGFQGFAPGLHLRPDNLAGGTGSVRSDLMALGLAPTALVCRLDQLSADDERRARDLWDLPCLAAGYHALLDLVASGDAALDASDAGQLAAEQAAAQALTLGRVVIRSLIRDPLLPDAMLPAADRRRLVAAVAAYQRRAKHLWTGLLTAWTAG</sequence>
<organism evidence="2 3">
    <name type="scientific">Tistrella bauzanensis</name>
    <dbReference type="NCBI Taxonomy" id="657419"/>
    <lineage>
        <taxon>Bacteria</taxon>
        <taxon>Pseudomonadati</taxon>
        <taxon>Pseudomonadota</taxon>
        <taxon>Alphaproteobacteria</taxon>
        <taxon>Geminicoccales</taxon>
        <taxon>Geminicoccaceae</taxon>
        <taxon>Tistrella</taxon>
    </lineage>
</organism>
<dbReference type="InterPro" id="IPR036388">
    <property type="entry name" value="WH-like_DNA-bd_sf"/>
</dbReference>
<dbReference type="PANTHER" id="PTHR30319:SF1">
    <property type="entry name" value="TRANSCRIPTIONAL REPRESSOR PAAX"/>
    <property type="match status" value="1"/>
</dbReference>
<dbReference type="Pfam" id="PF07848">
    <property type="entry name" value="PaaX"/>
    <property type="match status" value="1"/>
</dbReference>
<evidence type="ECO:0000313" key="3">
    <source>
        <dbReference type="Proteomes" id="UP000603352"/>
    </source>
</evidence>
<reference evidence="3" key="1">
    <citation type="journal article" date="2019" name="Int. J. Syst. Evol. Microbiol.">
        <title>The Global Catalogue of Microorganisms (GCM) 10K type strain sequencing project: providing services to taxonomists for standard genome sequencing and annotation.</title>
        <authorList>
            <consortium name="The Broad Institute Genomics Platform"/>
            <consortium name="The Broad Institute Genome Sequencing Center for Infectious Disease"/>
            <person name="Wu L."/>
            <person name="Ma J."/>
        </authorList>
    </citation>
    <scope>NUCLEOTIDE SEQUENCE [LARGE SCALE GENOMIC DNA]</scope>
    <source>
        <strain evidence="3">CGMCC 1.10188</strain>
    </source>
</reference>